<feature type="compositionally biased region" description="Basic and acidic residues" evidence="8">
    <location>
        <begin position="353"/>
        <end position="386"/>
    </location>
</feature>
<keyword evidence="4" id="KW-0747">Spliceosome</keyword>
<feature type="domain" description="CBF1-interacting co-repressor CIR N-terminal" evidence="9">
    <location>
        <begin position="11"/>
        <end position="47"/>
    </location>
</feature>
<sequence length="417" mass="50444">MGGGDLNLKKSWHPSLLRNQERVWSEEKRALEERKRIDQLRRERDEERQIQDLQRLQEESGQTRQQARVDWMYQAPSTATGHTSEEMDGYLLGKRRIDGILLKNDESQKLSKGAGAHSLGVTAQAAPMNSRDTMSKVMADPLLEIKKREQAAYETAVKESVRKEDRERRREERERRSGRDRDRERRSSHRHRDRSRSRSRSPDRRDRRSRREERDRDRYDRDHYSHRRSDGDRHRDRDRRDDRDRDYHHHRSSNRHRDRDYEDRYARRSSYHHRRNSSSPEPKRSPSDHHRSPPSKHDRPHRNYERYEPRSRNRDRYRGPPIIHNTARPNDPSAKDQEAERQRKLAEMQSNAHEMESTRRQRISDIDAMEEKQREEDDKHRSDRGRFVGQLHRKLQEDNLDDRLRRSKGGLARIEAD</sequence>
<feature type="compositionally biased region" description="Basic and acidic residues" evidence="8">
    <location>
        <begin position="333"/>
        <end position="346"/>
    </location>
</feature>
<dbReference type="Pfam" id="PF10197">
    <property type="entry name" value="Cir_N"/>
    <property type="match status" value="1"/>
</dbReference>
<evidence type="ECO:0000256" key="3">
    <source>
        <dbReference type="ARBA" id="ARBA00022664"/>
    </source>
</evidence>
<evidence type="ECO:0000256" key="2">
    <source>
        <dbReference type="ARBA" id="ARBA00006695"/>
    </source>
</evidence>
<evidence type="ECO:0000256" key="8">
    <source>
        <dbReference type="SAM" id="MobiDB-lite"/>
    </source>
</evidence>
<comment type="subcellular location">
    <subcellularLocation>
        <location evidence="1">Nucleus</location>
    </subcellularLocation>
</comment>
<dbReference type="InterPro" id="IPR022209">
    <property type="entry name" value="CWC25"/>
</dbReference>
<dbReference type="InterPro" id="IPR019339">
    <property type="entry name" value="CIR_N_dom"/>
</dbReference>
<dbReference type="InterPro" id="IPR051376">
    <property type="entry name" value="CWC25_splicing_factor"/>
</dbReference>
<keyword evidence="11" id="KW-1185">Reference proteome</keyword>
<keyword evidence="3" id="KW-0507">mRNA processing</keyword>
<dbReference type="Pfam" id="PF12542">
    <property type="entry name" value="CWC25"/>
    <property type="match status" value="1"/>
</dbReference>
<evidence type="ECO:0000256" key="1">
    <source>
        <dbReference type="ARBA" id="ARBA00004123"/>
    </source>
</evidence>
<dbReference type="EMBL" id="MVGC01000653">
    <property type="protein sequence ID" value="RJE17982.1"/>
    <property type="molecule type" value="Genomic_DNA"/>
</dbReference>
<evidence type="ECO:0000256" key="7">
    <source>
        <dbReference type="ARBA" id="ARBA00023242"/>
    </source>
</evidence>
<reference evidence="11" key="1">
    <citation type="submission" date="2017-02" db="EMBL/GenBank/DDBJ databases">
        <authorList>
            <person name="Tafer H."/>
            <person name="Lopandic K."/>
        </authorList>
    </citation>
    <scope>NUCLEOTIDE SEQUENCE [LARGE SCALE GENOMIC DNA]</scope>
    <source>
        <strain evidence="11">CBS 366.77</strain>
    </source>
</reference>
<feature type="compositionally biased region" description="Basic and acidic residues" evidence="8">
    <location>
        <begin position="39"/>
        <end position="58"/>
    </location>
</feature>
<dbReference type="PANTHER" id="PTHR16196:SF0">
    <property type="entry name" value="PRE-MRNA-SPLICING FACTOR CWC25 HOMOLOG"/>
    <property type="match status" value="1"/>
</dbReference>
<feature type="compositionally biased region" description="Basic residues" evidence="8">
    <location>
        <begin position="186"/>
        <end position="199"/>
    </location>
</feature>
<feature type="compositionally biased region" description="Basic and acidic residues" evidence="8">
    <location>
        <begin position="255"/>
        <end position="266"/>
    </location>
</feature>
<dbReference type="STRING" id="2070753.A0A3A2Z4I5"/>
<comment type="caution">
    <text evidence="10">The sequence shown here is derived from an EMBL/GenBank/DDBJ whole genome shotgun (WGS) entry which is preliminary data.</text>
</comment>
<feature type="compositionally biased region" description="Basic and acidic residues" evidence="8">
    <location>
        <begin position="394"/>
        <end position="404"/>
    </location>
</feature>
<keyword evidence="6" id="KW-0508">mRNA splicing</keyword>
<feature type="region of interest" description="Disordered" evidence="8">
    <location>
        <begin position="151"/>
        <end position="417"/>
    </location>
</feature>
<feature type="compositionally biased region" description="Basic residues" evidence="8">
    <location>
        <begin position="267"/>
        <end position="276"/>
    </location>
</feature>
<feature type="compositionally biased region" description="Basic and acidic residues" evidence="8">
    <location>
        <begin position="151"/>
        <end position="185"/>
    </location>
</feature>
<proteinExistence type="inferred from homology"/>
<evidence type="ECO:0000256" key="5">
    <source>
        <dbReference type="ARBA" id="ARBA00023054"/>
    </source>
</evidence>
<feature type="compositionally biased region" description="Basic and acidic residues" evidence="8">
    <location>
        <begin position="200"/>
        <end position="247"/>
    </location>
</feature>
<comment type="similarity">
    <text evidence="2">Belongs to the CWC25 family.</text>
</comment>
<dbReference type="GO" id="GO:0000398">
    <property type="term" value="P:mRNA splicing, via spliceosome"/>
    <property type="evidence" value="ECO:0007669"/>
    <property type="project" value="TreeGrafter"/>
</dbReference>
<name>A0A3A2Z4I5_9EURO</name>
<dbReference type="PANTHER" id="PTHR16196">
    <property type="entry name" value="CELL CYCLE CONTROL PROTEIN CWF25"/>
    <property type="match status" value="1"/>
</dbReference>
<evidence type="ECO:0000256" key="6">
    <source>
        <dbReference type="ARBA" id="ARBA00023187"/>
    </source>
</evidence>
<protein>
    <submittedName>
        <fullName evidence="10">Pre-mRNA-splicing factor CWC25</fullName>
    </submittedName>
</protein>
<dbReference type="AlphaFoldDB" id="A0A3A2Z4I5"/>
<evidence type="ECO:0000313" key="11">
    <source>
        <dbReference type="Proteomes" id="UP000266188"/>
    </source>
</evidence>
<evidence type="ECO:0000313" key="10">
    <source>
        <dbReference type="EMBL" id="RJE17982.1"/>
    </source>
</evidence>
<organism evidence="10 11">
    <name type="scientific">Aspergillus sclerotialis</name>
    <dbReference type="NCBI Taxonomy" id="2070753"/>
    <lineage>
        <taxon>Eukaryota</taxon>
        <taxon>Fungi</taxon>
        <taxon>Dikarya</taxon>
        <taxon>Ascomycota</taxon>
        <taxon>Pezizomycotina</taxon>
        <taxon>Eurotiomycetes</taxon>
        <taxon>Eurotiomycetidae</taxon>
        <taxon>Eurotiales</taxon>
        <taxon>Aspergillaceae</taxon>
        <taxon>Aspergillus</taxon>
        <taxon>Aspergillus subgen. Polypaecilum</taxon>
    </lineage>
</organism>
<accession>A0A3A2Z4I5</accession>
<evidence type="ECO:0000256" key="4">
    <source>
        <dbReference type="ARBA" id="ARBA00022728"/>
    </source>
</evidence>
<dbReference type="GO" id="GO:0005684">
    <property type="term" value="C:U2-type spliceosomal complex"/>
    <property type="evidence" value="ECO:0007669"/>
    <property type="project" value="TreeGrafter"/>
</dbReference>
<feature type="compositionally biased region" description="Basic and acidic residues" evidence="8">
    <location>
        <begin position="281"/>
        <end position="318"/>
    </location>
</feature>
<evidence type="ECO:0000259" key="9">
    <source>
        <dbReference type="SMART" id="SM01083"/>
    </source>
</evidence>
<dbReference type="OrthoDB" id="21123at2759"/>
<keyword evidence="7" id="KW-0539">Nucleus</keyword>
<keyword evidence="5" id="KW-0175">Coiled coil</keyword>
<dbReference type="SMART" id="SM01083">
    <property type="entry name" value="Cir_N"/>
    <property type="match status" value="1"/>
</dbReference>
<gene>
    <name evidence="10" type="ORF">PHISCL_09678</name>
</gene>
<feature type="region of interest" description="Disordered" evidence="8">
    <location>
        <begin position="39"/>
        <end position="65"/>
    </location>
</feature>
<dbReference type="Proteomes" id="UP000266188">
    <property type="component" value="Unassembled WGS sequence"/>
</dbReference>